<feature type="active site" description="Proton donor" evidence="6">
    <location>
        <position position="669"/>
    </location>
</feature>
<feature type="modified residue" description="4-aspartylphosphate" evidence="9">
    <location>
        <position position="263"/>
    </location>
</feature>
<keyword evidence="9" id="KW-0597">Phosphoprotein</keyword>
<evidence type="ECO:0000256" key="7">
    <source>
        <dbReference type="PIRSR" id="PIRSR623088-2"/>
    </source>
</evidence>
<dbReference type="Proteomes" id="UP001168821">
    <property type="component" value="Unassembled WGS sequence"/>
</dbReference>
<evidence type="ECO:0000256" key="4">
    <source>
        <dbReference type="ARBA" id="ARBA00022801"/>
    </source>
</evidence>
<dbReference type="InterPro" id="IPR057304">
    <property type="entry name" value="PDE8-like_REC_N"/>
</dbReference>
<dbReference type="Gene3D" id="3.30.450.20">
    <property type="entry name" value="PAS domain"/>
    <property type="match status" value="1"/>
</dbReference>
<evidence type="ECO:0000256" key="9">
    <source>
        <dbReference type="PROSITE-ProRule" id="PRU00169"/>
    </source>
</evidence>
<feature type="compositionally biased region" description="Polar residues" evidence="11">
    <location>
        <begin position="100"/>
        <end position="109"/>
    </location>
</feature>
<proteinExistence type="inferred from homology"/>
<evidence type="ECO:0000256" key="1">
    <source>
        <dbReference type="ARBA" id="ARBA00004703"/>
    </source>
</evidence>
<reference evidence="15" key="1">
    <citation type="journal article" date="2023" name="G3 (Bethesda)">
        <title>Whole genome assemblies of Zophobas morio and Tenebrio molitor.</title>
        <authorList>
            <person name="Kaur S."/>
            <person name="Stinson S.A."/>
            <person name="diCenzo G.C."/>
        </authorList>
    </citation>
    <scope>NUCLEOTIDE SEQUENCE</scope>
    <source>
        <strain evidence="15">QUZm001</strain>
    </source>
</reference>
<dbReference type="FunFam" id="1.10.1300.10:FF:000002">
    <property type="entry name" value="Phosphodiesterase"/>
    <property type="match status" value="1"/>
</dbReference>
<dbReference type="InterPro" id="IPR011006">
    <property type="entry name" value="CheY-like_superfamily"/>
</dbReference>
<evidence type="ECO:0000256" key="5">
    <source>
        <dbReference type="ARBA" id="ARBA00023149"/>
    </source>
</evidence>
<evidence type="ECO:0000259" key="12">
    <source>
        <dbReference type="PROSITE" id="PS50110"/>
    </source>
</evidence>
<comment type="caution">
    <text evidence="15">The sequence shown here is derived from an EMBL/GenBank/DDBJ whole genome shotgun (WGS) entry which is preliminary data.</text>
</comment>
<dbReference type="InterPro" id="IPR001789">
    <property type="entry name" value="Sig_transdc_resp-reg_receiver"/>
</dbReference>
<keyword evidence="16" id="KW-1185">Reference proteome</keyword>
<dbReference type="CDD" id="cd00077">
    <property type="entry name" value="HDc"/>
    <property type="match status" value="1"/>
</dbReference>
<accession>A0AA38I3N6</accession>
<dbReference type="SUPFAM" id="SSF52172">
    <property type="entry name" value="CheY-like"/>
    <property type="match status" value="1"/>
</dbReference>
<organism evidence="15 16">
    <name type="scientific">Zophobas morio</name>
    <dbReference type="NCBI Taxonomy" id="2755281"/>
    <lineage>
        <taxon>Eukaryota</taxon>
        <taxon>Metazoa</taxon>
        <taxon>Ecdysozoa</taxon>
        <taxon>Arthropoda</taxon>
        <taxon>Hexapoda</taxon>
        <taxon>Insecta</taxon>
        <taxon>Pterygota</taxon>
        <taxon>Neoptera</taxon>
        <taxon>Endopterygota</taxon>
        <taxon>Coleoptera</taxon>
        <taxon>Polyphaga</taxon>
        <taxon>Cucujiformia</taxon>
        <taxon>Tenebrionidae</taxon>
        <taxon>Zophobas</taxon>
    </lineage>
</organism>
<feature type="binding site" evidence="7">
    <location>
        <begin position="669"/>
        <end position="673"/>
    </location>
    <ligand>
        <name>AMP</name>
        <dbReference type="ChEBI" id="CHEBI:456215"/>
    </ligand>
</feature>
<dbReference type="GO" id="GO:0046872">
    <property type="term" value="F:metal ion binding"/>
    <property type="evidence" value="ECO:0007669"/>
    <property type="project" value="UniProtKB-KW"/>
</dbReference>
<feature type="domain" description="Response regulatory" evidence="12">
    <location>
        <begin position="214"/>
        <end position="335"/>
    </location>
</feature>
<evidence type="ECO:0000256" key="8">
    <source>
        <dbReference type="PIRSR" id="PIRSR623088-3"/>
    </source>
</evidence>
<comment type="similarity">
    <text evidence="2">Belongs to the cyclic nucleotide phosphodiesterase family. PDE8 subfamily.</text>
</comment>
<feature type="binding site" evidence="8">
    <location>
        <position position="710"/>
    </location>
    <ligand>
        <name>Zn(2+)</name>
        <dbReference type="ChEBI" id="CHEBI:29105"/>
        <label>1</label>
    </ligand>
</feature>
<evidence type="ECO:0000259" key="13">
    <source>
        <dbReference type="PROSITE" id="PS50112"/>
    </source>
</evidence>
<comment type="pathway">
    <text evidence="1">Purine metabolism; 3',5'-cyclic AMP degradation; AMP from 3',5'-cyclic AMP: step 1/1.</text>
</comment>
<keyword evidence="5" id="KW-0114">cAMP</keyword>
<dbReference type="PROSITE" id="PS00126">
    <property type="entry name" value="PDEASE_I_1"/>
    <property type="match status" value="1"/>
</dbReference>
<dbReference type="Pfam" id="PF00233">
    <property type="entry name" value="PDEase_I"/>
    <property type="match status" value="1"/>
</dbReference>
<dbReference type="GO" id="GO:0006355">
    <property type="term" value="P:regulation of DNA-templated transcription"/>
    <property type="evidence" value="ECO:0007669"/>
    <property type="project" value="InterPro"/>
</dbReference>
<dbReference type="InterPro" id="IPR035965">
    <property type="entry name" value="PAS-like_dom_sf"/>
</dbReference>
<protein>
    <recommendedName>
        <fullName evidence="10">Phosphodiesterase</fullName>
        <ecNumber evidence="10">3.1.4.-</ecNumber>
    </recommendedName>
</protein>
<feature type="domain" description="PAS" evidence="13">
    <location>
        <begin position="347"/>
        <end position="400"/>
    </location>
</feature>
<evidence type="ECO:0000256" key="11">
    <source>
        <dbReference type="SAM" id="MobiDB-lite"/>
    </source>
</evidence>
<dbReference type="InterPro" id="IPR036971">
    <property type="entry name" value="PDEase_catalytic_dom_sf"/>
</dbReference>
<evidence type="ECO:0000256" key="6">
    <source>
        <dbReference type="PIRSR" id="PIRSR623088-1"/>
    </source>
</evidence>
<feature type="binding site" evidence="7">
    <location>
        <position position="833"/>
    </location>
    <ligand>
        <name>AMP</name>
        <dbReference type="ChEBI" id="CHEBI:456215"/>
    </ligand>
</feature>
<dbReference type="PROSITE" id="PS50112">
    <property type="entry name" value="PAS"/>
    <property type="match status" value="1"/>
</dbReference>
<feature type="binding site" evidence="8">
    <location>
        <position position="709"/>
    </location>
    <ligand>
        <name>Zn(2+)</name>
        <dbReference type="ChEBI" id="CHEBI:29105"/>
        <label>1</label>
    </ligand>
</feature>
<dbReference type="CDD" id="cd00130">
    <property type="entry name" value="PAS"/>
    <property type="match status" value="1"/>
</dbReference>
<dbReference type="SUPFAM" id="SSF109604">
    <property type="entry name" value="HD-domain/PDEase-like"/>
    <property type="match status" value="1"/>
</dbReference>
<feature type="domain" description="PDEase" evidence="14">
    <location>
        <begin position="593"/>
        <end position="927"/>
    </location>
</feature>
<evidence type="ECO:0000259" key="14">
    <source>
        <dbReference type="PROSITE" id="PS51845"/>
    </source>
</evidence>
<evidence type="ECO:0000256" key="3">
    <source>
        <dbReference type="ARBA" id="ARBA00022723"/>
    </source>
</evidence>
<dbReference type="GO" id="GO:0004114">
    <property type="term" value="F:3',5'-cyclic-nucleotide phosphodiesterase activity"/>
    <property type="evidence" value="ECO:0007669"/>
    <property type="project" value="InterPro"/>
</dbReference>
<dbReference type="InterPro" id="IPR002073">
    <property type="entry name" value="PDEase_catalytic_dom"/>
</dbReference>
<feature type="binding site" evidence="7">
    <location>
        <position position="710"/>
    </location>
    <ligand>
        <name>AMP</name>
        <dbReference type="ChEBI" id="CHEBI:456215"/>
    </ligand>
</feature>
<dbReference type="SMART" id="SM00471">
    <property type="entry name" value="HDc"/>
    <property type="match status" value="1"/>
</dbReference>
<feature type="binding site" evidence="8">
    <location>
        <position position="710"/>
    </location>
    <ligand>
        <name>Zn(2+)</name>
        <dbReference type="ChEBI" id="CHEBI:29105"/>
        <label>2</label>
    </ligand>
</feature>
<dbReference type="Gene3D" id="3.40.50.2300">
    <property type="match status" value="1"/>
</dbReference>
<dbReference type="AlphaFoldDB" id="A0AA38I3N6"/>
<dbReference type="Gene3D" id="1.10.1300.10">
    <property type="entry name" value="3'5'-cyclic nucleotide phosphodiesterase, catalytic domain"/>
    <property type="match status" value="1"/>
</dbReference>
<dbReference type="PANTHER" id="PTHR11347">
    <property type="entry name" value="CYCLIC NUCLEOTIDE PHOSPHODIESTERASE"/>
    <property type="match status" value="1"/>
</dbReference>
<feature type="binding site" evidence="8">
    <location>
        <position position="673"/>
    </location>
    <ligand>
        <name>Zn(2+)</name>
        <dbReference type="ChEBI" id="CHEBI:29105"/>
        <label>1</label>
    </ligand>
</feature>
<dbReference type="InterPro" id="IPR023088">
    <property type="entry name" value="PDEase"/>
</dbReference>
<keyword evidence="3 8" id="KW-0479">Metal-binding</keyword>
<dbReference type="SMART" id="SM00091">
    <property type="entry name" value="PAS"/>
    <property type="match status" value="1"/>
</dbReference>
<dbReference type="EC" id="3.1.4.-" evidence="10"/>
<evidence type="ECO:0000313" key="15">
    <source>
        <dbReference type="EMBL" id="KAJ3648723.1"/>
    </source>
</evidence>
<gene>
    <name evidence="15" type="ORF">Zmor_020502</name>
</gene>
<feature type="binding site" evidence="8">
    <location>
        <position position="833"/>
    </location>
    <ligand>
        <name>Zn(2+)</name>
        <dbReference type="ChEBI" id="CHEBI:29105"/>
        <label>1</label>
    </ligand>
</feature>
<dbReference type="PRINTS" id="PR00387">
    <property type="entry name" value="PDIESTERASE1"/>
</dbReference>
<feature type="region of interest" description="Disordered" evidence="11">
    <location>
        <begin position="100"/>
        <end position="124"/>
    </location>
</feature>
<dbReference type="PROSITE" id="PS50110">
    <property type="entry name" value="RESPONSE_REGULATORY"/>
    <property type="match status" value="1"/>
</dbReference>
<dbReference type="Pfam" id="PF00989">
    <property type="entry name" value="PAS"/>
    <property type="match status" value="1"/>
</dbReference>
<dbReference type="Pfam" id="PF23198">
    <property type="entry name" value="PDE8A_N"/>
    <property type="match status" value="1"/>
</dbReference>
<name>A0AA38I3N6_9CUCU</name>
<dbReference type="GO" id="GO:0000160">
    <property type="term" value="P:phosphorelay signal transduction system"/>
    <property type="evidence" value="ECO:0007669"/>
    <property type="project" value="InterPro"/>
</dbReference>
<dbReference type="InterPro" id="IPR013767">
    <property type="entry name" value="PAS_fold"/>
</dbReference>
<dbReference type="InterPro" id="IPR003607">
    <property type="entry name" value="HD/PDEase_dom"/>
</dbReference>
<dbReference type="EMBL" id="JALNTZ010000006">
    <property type="protein sequence ID" value="KAJ3648723.1"/>
    <property type="molecule type" value="Genomic_DNA"/>
</dbReference>
<evidence type="ECO:0000313" key="16">
    <source>
        <dbReference type="Proteomes" id="UP001168821"/>
    </source>
</evidence>
<feature type="region of interest" description="Disordered" evidence="11">
    <location>
        <begin position="27"/>
        <end position="53"/>
    </location>
</feature>
<comment type="cofactor">
    <cofactor evidence="10">
        <name>a divalent metal cation</name>
        <dbReference type="ChEBI" id="CHEBI:60240"/>
    </cofactor>
    <text evidence="10">Binds 2 divalent metal cations per subunit. Site 1 may preferentially bind zinc ions, while site 2 has a preference for magnesium and/or manganese ions.</text>
</comment>
<dbReference type="InterPro" id="IPR023174">
    <property type="entry name" value="PDEase_CS"/>
</dbReference>
<keyword evidence="4 10" id="KW-0378">Hydrolase</keyword>
<feature type="binding site" evidence="7">
    <location>
        <position position="885"/>
    </location>
    <ligand>
        <name>AMP</name>
        <dbReference type="ChEBI" id="CHEBI:456215"/>
    </ligand>
</feature>
<sequence length="955" mass="107465">MCSKGRSLLRCCVGIKNNSSTTTNIVSTKTEQPETTAESPIETRPSIRDSSADRDQVIMTDVKMKVQINETREASTSIDKHLIKPKRTLKRFKSGLGYSSSQIETQPVRDTTHKSEDNDTPVFSKVPEDETLINVIKQAPKKSQTSDDTPSVTGLTFTKERESKVKLGPTLTSTFKSDEDSKPQISHYKKKVLRGPQEVKYGFLLPPSRSPPKVLLVFSQSDTVSDTQTRAAEKVGFEVTHVTNEDAALEQFQQKAHDLVIVDTRTPKAIDYTTLCRSIRNTRGNQHAALVAVVRKSTFEKDDVAIMALLDSGFNRCIIENTNIISAVNEIIQLKHSDMQPMAQHATCQSVYAALEKCKDVVIITDESYRCQYANRACEKYLNIRPEELVGKTLQEQLAHDTLQITTMGSSLLRGREWNGALTLKKKSMDPILSSCRAVPISSAGRTPTHFVLVLDTSHSYDALGQSRGSVHSIRRGSTDVRSVNSDYYRRTSLAKLNALPLEAPITKLISLLDQAKDGCGSNPQVLQLLDKVEDILRTPELYAPNVKEDRNEEPIVSELITALLSKQSQPSLVVSSRRSSNDSSVYRPSKGGVIKVPAALKELLDTSLSWEFDIFRLEELTKKKPLQYLGMNLFTHFEVSAVLNCDEKTLYNWLIIIEANYHADNTYHNSTHAADVMQATAGFLEREKVKSIMDSLDEATSLIAAAAHDVDHPGKSNAFLANSDNPLAILYNDITILESHHAALMFKLTLGDDRVNIFKNLDKETYKIARHNVIDMILATEMTKHFEHLAKFVNVFCTKSSSDLEVDVQEYPQLNSPENITLIKRMMIKCSDVSNPTRPLRLCIEWARRIAEEYFQQTDEEKDRGLPVVMPMFDRYTCSIPKSQIGFVDYIINDMFEAWNAFIDMPDLISYMRQNYIRWKECDEQGLNTLTDISRLQSSVLMCPMFPIKSSKSN</sequence>
<dbReference type="SUPFAM" id="SSF55785">
    <property type="entry name" value="PYP-like sensor domain (PAS domain)"/>
    <property type="match status" value="1"/>
</dbReference>
<evidence type="ECO:0000256" key="2">
    <source>
        <dbReference type="ARBA" id="ARBA00006437"/>
    </source>
</evidence>
<evidence type="ECO:0000256" key="10">
    <source>
        <dbReference type="RuleBase" id="RU363067"/>
    </source>
</evidence>
<dbReference type="PROSITE" id="PS51845">
    <property type="entry name" value="PDEASE_I_2"/>
    <property type="match status" value="1"/>
</dbReference>
<dbReference type="InterPro" id="IPR000014">
    <property type="entry name" value="PAS"/>
</dbReference>